<evidence type="ECO:0000256" key="5">
    <source>
        <dbReference type="ARBA" id="ARBA00023242"/>
    </source>
</evidence>
<sequence>MFSASGDGPGSKGSGGFYSHDRAMLGPVYRAKFGVALVERWQWCWQQKRRRVALGLGNPRTSFAGTIWAVGSKPNPTALFHVHCCAHILNIMVQHGLKKVKTIIKNVYDTVEYINGSEHRLKKFAELVGQFNMNHRRMVLEC</sequence>
<accession>A0A6A3AMI6</accession>
<gene>
    <name evidence="6" type="ORF">F3Y22_tig00110418pilonHSYRG00378</name>
</gene>
<evidence type="ECO:0000256" key="3">
    <source>
        <dbReference type="ARBA" id="ARBA00022771"/>
    </source>
</evidence>
<name>A0A6A3AMI6_HIBSY</name>
<evidence type="ECO:0000256" key="4">
    <source>
        <dbReference type="ARBA" id="ARBA00022833"/>
    </source>
</evidence>
<dbReference type="PANTHER" id="PTHR46481">
    <property type="entry name" value="ZINC FINGER BED DOMAIN-CONTAINING PROTEIN 4"/>
    <property type="match status" value="1"/>
</dbReference>
<evidence type="ECO:0000256" key="1">
    <source>
        <dbReference type="ARBA" id="ARBA00004123"/>
    </source>
</evidence>
<keyword evidence="2" id="KW-0479">Metal-binding</keyword>
<dbReference type="GO" id="GO:0005634">
    <property type="term" value="C:nucleus"/>
    <property type="evidence" value="ECO:0007669"/>
    <property type="project" value="UniProtKB-SubCell"/>
</dbReference>
<evidence type="ECO:0000313" key="6">
    <source>
        <dbReference type="EMBL" id="KAE8705814.1"/>
    </source>
</evidence>
<keyword evidence="5" id="KW-0539">Nucleus</keyword>
<comment type="subcellular location">
    <subcellularLocation>
        <location evidence="1">Nucleus</location>
    </subcellularLocation>
</comment>
<evidence type="ECO:0000256" key="2">
    <source>
        <dbReference type="ARBA" id="ARBA00022723"/>
    </source>
</evidence>
<dbReference type="GO" id="GO:0008270">
    <property type="term" value="F:zinc ion binding"/>
    <property type="evidence" value="ECO:0007669"/>
    <property type="project" value="UniProtKB-KW"/>
</dbReference>
<dbReference type="EMBL" id="VEPZ02000979">
    <property type="protein sequence ID" value="KAE8705814.1"/>
    <property type="molecule type" value="Genomic_DNA"/>
</dbReference>
<dbReference type="PANTHER" id="PTHR46481:SF10">
    <property type="entry name" value="ZINC FINGER BED DOMAIN-CONTAINING PROTEIN 39"/>
    <property type="match status" value="1"/>
</dbReference>
<dbReference type="SUPFAM" id="SSF53098">
    <property type="entry name" value="Ribonuclease H-like"/>
    <property type="match status" value="1"/>
</dbReference>
<proteinExistence type="predicted"/>
<protein>
    <submittedName>
        <fullName evidence="6">Uncharacterized protein</fullName>
    </submittedName>
</protein>
<comment type="caution">
    <text evidence="6">The sequence shown here is derived from an EMBL/GenBank/DDBJ whole genome shotgun (WGS) entry which is preliminary data.</text>
</comment>
<evidence type="ECO:0000313" key="7">
    <source>
        <dbReference type="Proteomes" id="UP000436088"/>
    </source>
</evidence>
<dbReference type="Proteomes" id="UP000436088">
    <property type="component" value="Unassembled WGS sequence"/>
</dbReference>
<organism evidence="6 7">
    <name type="scientific">Hibiscus syriacus</name>
    <name type="common">Rose of Sharon</name>
    <dbReference type="NCBI Taxonomy" id="106335"/>
    <lineage>
        <taxon>Eukaryota</taxon>
        <taxon>Viridiplantae</taxon>
        <taxon>Streptophyta</taxon>
        <taxon>Embryophyta</taxon>
        <taxon>Tracheophyta</taxon>
        <taxon>Spermatophyta</taxon>
        <taxon>Magnoliopsida</taxon>
        <taxon>eudicotyledons</taxon>
        <taxon>Gunneridae</taxon>
        <taxon>Pentapetalae</taxon>
        <taxon>rosids</taxon>
        <taxon>malvids</taxon>
        <taxon>Malvales</taxon>
        <taxon>Malvaceae</taxon>
        <taxon>Malvoideae</taxon>
        <taxon>Hibiscus</taxon>
    </lineage>
</organism>
<reference evidence="6" key="1">
    <citation type="submission" date="2019-09" db="EMBL/GenBank/DDBJ databases">
        <title>Draft genome information of white flower Hibiscus syriacus.</title>
        <authorList>
            <person name="Kim Y.-M."/>
        </authorList>
    </citation>
    <scope>NUCLEOTIDE SEQUENCE [LARGE SCALE GENOMIC DNA]</scope>
    <source>
        <strain evidence="6">YM2019G1</strain>
    </source>
</reference>
<keyword evidence="4" id="KW-0862">Zinc</keyword>
<keyword evidence="3" id="KW-0863">Zinc-finger</keyword>
<dbReference type="InterPro" id="IPR012337">
    <property type="entry name" value="RNaseH-like_sf"/>
</dbReference>
<keyword evidence="7" id="KW-1185">Reference proteome</keyword>
<dbReference type="AlphaFoldDB" id="A0A6A3AMI6"/>
<dbReference type="InterPro" id="IPR052035">
    <property type="entry name" value="ZnF_BED_domain_contain"/>
</dbReference>